<dbReference type="Pfam" id="PF00487">
    <property type="entry name" value="FA_desaturase"/>
    <property type="match status" value="1"/>
</dbReference>
<dbReference type="CDD" id="cd01060">
    <property type="entry name" value="Membrane-FADS-like"/>
    <property type="match status" value="1"/>
</dbReference>
<evidence type="ECO:0000259" key="2">
    <source>
        <dbReference type="Pfam" id="PF00487"/>
    </source>
</evidence>
<dbReference type="Proteomes" id="UP000056450">
    <property type="component" value="Unassembled WGS sequence"/>
</dbReference>
<sequence>MRPSARTPFRHDADKVAYVRREVNAASDAIRARFPLLDNQDLVGATVMAASVGAMLAIAWLYARGAIAWYVALPLAAFVTSLIHELEHDLIHLMYFKKTPWAYHLMMALCWLTRPGTINPWTRRRMHLHHHKASGGESDLEEFGITNGERWRVKRLLMIADGMLAVVLRPDAMRRKVRQYVAAQPAQDPVERARLRIEQMSSYMPIGHVYYALWHAFIVYHAGLFALHALGHAVTVPAVVQQVMHVVDFLAVVWLGPNFLRSFCINFVSSNMHYFGDIDSRNVIQQTQVLNPWWMLPFQLFCFNFGSTHAIHHFVVRDPFYIRQLTARTAHAALREVGVRFNDVGTFRRANRWGAYRPVDSGDFVRPGRRVRAVRGG</sequence>
<comment type="caution">
    <text evidence="3">The sequence shown here is derived from an EMBL/GenBank/DDBJ whole genome shotgun (WGS) entry which is preliminary data.</text>
</comment>
<dbReference type="InterPro" id="IPR005804">
    <property type="entry name" value="FA_desaturase_dom"/>
</dbReference>
<organism evidence="3 4">
    <name type="scientific">Burkholderia latens</name>
    <dbReference type="NCBI Taxonomy" id="488446"/>
    <lineage>
        <taxon>Bacteria</taxon>
        <taxon>Pseudomonadati</taxon>
        <taxon>Pseudomonadota</taxon>
        <taxon>Betaproteobacteria</taxon>
        <taxon>Burkholderiales</taxon>
        <taxon>Burkholderiaceae</taxon>
        <taxon>Burkholderia</taxon>
        <taxon>Burkholderia cepacia complex</taxon>
    </lineage>
</organism>
<evidence type="ECO:0000313" key="3">
    <source>
        <dbReference type="EMBL" id="KVA06450.1"/>
    </source>
</evidence>
<dbReference type="AlphaFoldDB" id="A0AAP1C7W6"/>
<feature type="transmembrane region" description="Helical" evidence="1">
    <location>
        <begin position="242"/>
        <end position="260"/>
    </location>
</feature>
<evidence type="ECO:0000313" key="4">
    <source>
        <dbReference type="Proteomes" id="UP000056450"/>
    </source>
</evidence>
<protein>
    <submittedName>
        <fullName evidence="3">Fatty acid desaturase</fullName>
    </submittedName>
</protein>
<proteinExistence type="predicted"/>
<feature type="transmembrane region" description="Helical" evidence="1">
    <location>
        <begin position="67"/>
        <end position="83"/>
    </location>
</feature>
<dbReference type="RefSeq" id="WP_059546061.1">
    <property type="nucleotide sequence ID" value="NZ_LOTQ01000025.1"/>
</dbReference>
<evidence type="ECO:0000256" key="1">
    <source>
        <dbReference type="SAM" id="Phobius"/>
    </source>
</evidence>
<gene>
    <name evidence="3" type="ORF">WI41_16845</name>
</gene>
<keyword evidence="1" id="KW-1133">Transmembrane helix</keyword>
<name>A0AAP1C7W6_9BURK</name>
<accession>A0AAP1C7W6</accession>
<keyword evidence="1" id="KW-0472">Membrane</keyword>
<feature type="transmembrane region" description="Helical" evidence="1">
    <location>
        <begin position="42"/>
        <end position="62"/>
    </location>
</feature>
<feature type="domain" description="Fatty acid desaturase" evidence="2">
    <location>
        <begin position="69"/>
        <end position="343"/>
    </location>
</feature>
<feature type="transmembrane region" description="Helical" evidence="1">
    <location>
        <begin position="103"/>
        <end position="122"/>
    </location>
</feature>
<feature type="transmembrane region" description="Helical" evidence="1">
    <location>
        <begin position="209"/>
        <end position="230"/>
    </location>
</feature>
<keyword evidence="1" id="KW-0812">Transmembrane</keyword>
<reference evidence="3 4" key="1">
    <citation type="submission" date="2015-11" db="EMBL/GenBank/DDBJ databases">
        <title>Expanding the genomic diversity of Burkholderia species for the development of highly accurate diagnostics.</title>
        <authorList>
            <person name="Sahl J."/>
            <person name="Keim P."/>
            <person name="Wagner D."/>
        </authorList>
    </citation>
    <scope>NUCLEOTIDE SEQUENCE [LARGE SCALE GENOMIC DNA]</scope>
    <source>
        <strain evidence="3 4">RF32-BP12</strain>
    </source>
</reference>
<dbReference type="EMBL" id="LOTQ01000025">
    <property type="protein sequence ID" value="KVA06450.1"/>
    <property type="molecule type" value="Genomic_DNA"/>
</dbReference>
<dbReference type="GO" id="GO:0006629">
    <property type="term" value="P:lipid metabolic process"/>
    <property type="evidence" value="ECO:0007669"/>
    <property type="project" value="InterPro"/>
</dbReference>